<accession>A0ABR8DHD3</accession>
<dbReference type="EMBL" id="JACJSG010000093">
    <property type="protein sequence ID" value="MBD2505506.1"/>
    <property type="molecule type" value="Genomic_DNA"/>
</dbReference>
<proteinExistence type="predicted"/>
<organism evidence="1 2">
    <name type="scientific">Anabaena azotica FACHB-119</name>
    <dbReference type="NCBI Taxonomy" id="947527"/>
    <lineage>
        <taxon>Bacteria</taxon>
        <taxon>Bacillati</taxon>
        <taxon>Cyanobacteriota</taxon>
        <taxon>Cyanophyceae</taxon>
        <taxon>Nostocales</taxon>
        <taxon>Nostocaceae</taxon>
        <taxon>Anabaena</taxon>
        <taxon>Anabaena azotica</taxon>
    </lineage>
</organism>
<evidence type="ECO:0000313" key="2">
    <source>
        <dbReference type="Proteomes" id="UP000661112"/>
    </source>
</evidence>
<dbReference type="Proteomes" id="UP000661112">
    <property type="component" value="Unassembled WGS sequence"/>
</dbReference>
<comment type="caution">
    <text evidence="1">The sequence shown here is derived from an EMBL/GenBank/DDBJ whole genome shotgun (WGS) entry which is preliminary data.</text>
</comment>
<protein>
    <submittedName>
        <fullName evidence="1">Uncharacterized protein</fullName>
    </submittedName>
</protein>
<evidence type="ECO:0000313" key="1">
    <source>
        <dbReference type="EMBL" id="MBD2505506.1"/>
    </source>
</evidence>
<gene>
    <name evidence="1" type="ORF">H6G83_33760</name>
</gene>
<dbReference type="RefSeq" id="WP_190480373.1">
    <property type="nucleotide sequence ID" value="NZ_JACJSG010000093.1"/>
</dbReference>
<keyword evidence="2" id="KW-1185">Reference proteome</keyword>
<name>A0ABR8DHD3_9NOST</name>
<reference evidence="1 2" key="1">
    <citation type="journal article" date="2020" name="ISME J.">
        <title>Comparative genomics reveals insights into cyanobacterial evolution and habitat adaptation.</title>
        <authorList>
            <person name="Chen M.Y."/>
            <person name="Teng W.K."/>
            <person name="Zhao L."/>
            <person name="Hu C.X."/>
            <person name="Zhou Y.K."/>
            <person name="Han B.P."/>
            <person name="Song L.R."/>
            <person name="Shu W.S."/>
        </authorList>
    </citation>
    <scope>NUCLEOTIDE SEQUENCE [LARGE SCALE GENOMIC DNA]</scope>
    <source>
        <strain evidence="1 2">FACHB-119</strain>
    </source>
</reference>
<sequence>MQILDFLVAINGVGQLWGANGQFLGLLSNNQYDSNSISNPHGMYGGQHGLYSISNPHGMYGSQHGLYSPYNSFCLNPPIIFFQGQPVIIVTRNAYIQNQGLAVIDPDLLLGLYAQLTSSNPALRSVPTQLDYLTRASQTIAQCFY</sequence>